<dbReference type="Gene3D" id="2.40.30.170">
    <property type="match status" value="1"/>
</dbReference>
<sequence length="178" mass="19732">MAELREVDMRVAELRERRIAALDQLQRMDIRSPRDGVVHQLATHTIGGVVSPGEPIMMIVPEDETLIVEARIQPVDIDQVAIGQPANLRFSAFSQKTTPEIEGAVSHVSADLSKNPQTGESWYTAHIQIEPDQVDRLGNVPLISGMPVEAFVKTGDRTPMSYLLKPLSDQLARSMREP</sequence>
<feature type="domain" description="AprE-like beta-barrel" evidence="10">
    <location>
        <begin position="66"/>
        <end position="155"/>
    </location>
</feature>
<evidence type="ECO:0000256" key="2">
    <source>
        <dbReference type="ARBA" id="ARBA00009477"/>
    </source>
</evidence>
<reference evidence="11" key="2">
    <citation type="submission" date="2020-09" db="EMBL/GenBank/DDBJ databases">
        <authorList>
            <person name="Sun Q."/>
            <person name="Kim S."/>
        </authorList>
    </citation>
    <scope>NUCLEOTIDE SEQUENCE</scope>
    <source>
        <strain evidence="11">KCTC 42097</strain>
    </source>
</reference>
<dbReference type="PANTHER" id="PTHR30386:SF17">
    <property type="entry name" value="ALKALINE PROTEASE SECRETION PROTEIN APRE"/>
    <property type="match status" value="1"/>
</dbReference>
<protein>
    <recommendedName>
        <fullName evidence="9">Membrane fusion protein (MFP) family protein</fullName>
    </recommendedName>
</protein>
<evidence type="ECO:0000256" key="4">
    <source>
        <dbReference type="ARBA" id="ARBA00022475"/>
    </source>
</evidence>
<keyword evidence="5 9" id="KW-0997">Cell inner membrane</keyword>
<dbReference type="AlphaFoldDB" id="A0A8J3GH86"/>
<dbReference type="EMBL" id="BMZO01000004">
    <property type="protein sequence ID" value="GHC69677.1"/>
    <property type="molecule type" value="Genomic_DNA"/>
</dbReference>
<accession>A0A8J3GH86</accession>
<keyword evidence="7" id="KW-1133">Transmembrane helix</keyword>
<dbReference type="GO" id="GO:0005886">
    <property type="term" value="C:plasma membrane"/>
    <property type="evidence" value="ECO:0007669"/>
    <property type="project" value="UniProtKB-SubCell"/>
</dbReference>
<organism evidence="11 12">
    <name type="scientific">Limoniibacter endophyticus</name>
    <dbReference type="NCBI Taxonomy" id="1565040"/>
    <lineage>
        <taxon>Bacteria</taxon>
        <taxon>Pseudomonadati</taxon>
        <taxon>Pseudomonadota</taxon>
        <taxon>Alphaproteobacteria</taxon>
        <taxon>Hyphomicrobiales</taxon>
        <taxon>Bartonellaceae</taxon>
        <taxon>Limoniibacter</taxon>
    </lineage>
</organism>
<dbReference type="PANTHER" id="PTHR30386">
    <property type="entry name" value="MEMBRANE FUSION SUBUNIT OF EMRAB-TOLC MULTIDRUG EFFLUX PUMP"/>
    <property type="match status" value="1"/>
</dbReference>
<evidence type="ECO:0000313" key="12">
    <source>
        <dbReference type="Proteomes" id="UP000641137"/>
    </source>
</evidence>
<dbReference type="NCBIfam" id="TIGR01843">
    <property type="entry name" value="type_I_hlyD"/>
    <property type="match status" value="1"/>
</dbReference>
<evidence type="ECO:0000256" key="9">
    <source>
        <dbReference type="RuleBase" id="RU365093"/>
    </source>
</evidence>
<reference evidence="11" key="1">
    <citation type="journal article" date="2014" name="Int. J. Syst. Evol. Microbiol.">
        <title>Complete genome sequence of Corynebacterium casei LMG S-19264T (=DSM 44701T), isolated from a smear-ripened cheese.</title>
        <authorList>
            <consortium name="US DOE Joint Genome Institute (JGI-PGF)"/>
            <person name="Walter F."/>
            <person name="Albersmeier A."/>
            <person name="Kalinowski J."/>
            <person name="Ruckert C."/>
        </authorList>
    </citation>
    <scope>NUCLEOTIDE SEQUENCE</scope>
    <source>
        <strain evidence="11">KCTC 42097</strain>
    </source>
</reference>
<evidence type="ECO:0000256" key="3">
    <source>
        <dbReference type="ARBA" id="ARBA00022448"/>
    </source>
</evidence>
<proteinExistence type="inferred from homology"/>
<comment type="similarity">
    <text evidence="2 9">Belongs to the membrane fusion protein (MFP) (TC 8.A.1) family.</text>
</comment>
<keyword evidence="4 9" id="KW-1003">Cell membrane</keyword>
<evidence type="ECO:0000256" key="1">
    <source>
        <dbReference type="ARBA" id="ARBA00004377"/>
    </source>
</evidence>
<evidence type="ECO:0000313" key="11">
    <source>
        <dbReference type="EMBL" id="GHC69677.1"/>
    </source>
</evidence>
<dbReference type="Pfam" id="PF26002">
    <property type="entry name" value="Beta-barrel_AprE"/>
    <property type="match status" value="1"/>
</dbReference>
<dbReference type="PRINTS" id="PR01490">
    <property type="entry name" value="RTXTOXIND"/>
</dbReference>
<name>A0A8J3GH86_9HYPH</name>
<dbReference type="RefSeq" id="WP_189489435.1">
    <property type="nucleotide sequence ID" value="NZ_BMZO01000004.1"/>
</dbReference>
<keyword evidence="6" id="KW-0812">Transmembrane</keyword>
<evidence type="ECO:0000256" key="7">
    <source>
        <dbReference type="ARBA" id="ARBA00022989"/>
    </source>
</evidence>
<dbReference type="Proteomes" id="UP000641137">
    <property type="component" value="Unassembled WGS sequence"/>
</dbReference>
<evidence type="ECO:0000256" key="6">
    <source>
        <dbReference type="ARBA" id="ARBA00022692"/>
    </source>
</evidence>
<dbReference type="InterPro" id="IPR050739">
    <property type="entry name" value="MFP"/>
</dbReference>
<keyword evidence="12" id="KW-1185">Reference proteome</keyword>
<evidence type="ECO:0000256" key="5">
    <source>
        <dbReference type="ARBA" id="ARBA00022519"/>
    </source>
</evidence>
<dbReference type="InterPro" id="IPR010129">
    <property type="entry name" value="T1SS_HlyD"/>
</dbReference>
<comment type="caution">
    <text evidence="11">The sequence shown here is derived from an EMBL/GenBank/DDBJ whole genome shotgun (WGS) entry which is preliminary data.</text>
</comment>
<gene>
    <name evidence="11" type="ORF">GCM10010136_15760</name>
</gene>
<dbReference type="GO" id="GO:0015031">
    <property type="term" value="P:protein transport"/>
    <property type="evidence" value="ECO:0007669"/>
    <property type="project" value="InterPro"/>
</dbReference>
<comment type="subcellular location">
    <subcellularLocation>
        <location evidence="1 9">Cell inner membrane</location>
        <topology evidence="1 9">Single-pass membrane protein</topology>
    </subcellularLocation>
</comment>
<evidence type="ECO:0000259" key="10">
    <source>
        <dbReference type="Pfam" id="PF26002"/>
    </source>
</evidence>
<dbReference type="InterPro" id="IPR058982">
    <property type="entry name" value="Beta-barrel_AprE"/>
</dbReference>
<keyword evidence="8" id="KW-0472">Membrane</keyword>
<evidence type="ECO:0000256" key="8">
    <source>
        <dbReference type="ARBA" id="ARBA00023136"/>
    </source>
</evidence>
<keyword evidence="3 9" id="KW-0813">Transport</keyword>